<dbReference type="SUPFAM" id="SSF48403">
    <property type="entry name" value="Ankyrin repeat"/>
    <property type="match status" value="1"/>
</dbReference>
<keyword evidence="2 3" id="KW-0040">ANK repeat</keyword>
<organism evidence="4 5">
    <name type="scientific">Fonsecaea nubica</name>
    <dbReference type="NCBI Taxonomy" id="856822"/>
    <lineage>
        <taxon>Eukaryota</taxon>
        <taxon>Fungi</taxon>
        <taxon>Dikarya</taxon>
        <taxon>Ascomycota</taxon>
        <taxon>Pezizomycotina</taxon>
        <taxon>Eurotiomycetes</taxon>
        <taxon>Chaetothyriomycetidae</taxon>
        <taxon>Chaetothyriales</taxon>
        <taxon>Herpotrichiellaceae</taxon>
        <taxon>Fonsecaea</taxon>
    </lineage>
</organism>
<dbReference type="InterPro" id="IPR036770">
    <property type="entry name" value="Ankyrin_rpt-contain_sf"/>
</dbReference>
<evidence type="ECO:0000313" key="4">
    <source>
        <dbReference type="EMBL" id="OAL34465.1"/>
    </source>
</evidence>
<feature type="repeat" description="ANK" evidence="3">
    <location>
        <begin position="132"/>
        <end position="159"/>
    </location>
</feature>
<protein>
    <submittedName>
        <fullName evidence="4">Uncharacterized protein</fullName>
    </submittedName>
</protein>
<dbReference type="Pfam" id="PF12796">
    <property type="entry name" value="Ank_2"/>
    <property type="match status" value="1"/>
</dbReference>
<dbReference type="Gene3D" id="1.25.40.20">
    <property type="entry name" value="Ankyrin repeat-containing domain"/>
    <property type="match status" value="2"/>
</dbReference>
<evidence type="ECO:0000256" key="1">
    <source>
        <dbReference type="ARBA" id="ARBA00022737"/>
    </source>
</evidence>
<dbReference type="Proteomes" id="UP000185904">
    <property type="component" value="Unassembled WGS sequence"/>
</dbReference>
<dbReference type="PROSITE" id="PS50297">
    <property type="entry name" value="ANK_REP_REGION"/>
    <property type="match status" value="3"/>
</dbReference>
<accession>A0A178CZZ1</accession>
<gene>
    <name evidence="4" type="ORF">AYO20_06308</name>
</gene>
<dbReference type="EMBL" id="LVCJ01000039">
    <property type="protein sequence ID" value="OAL34465.1"/>
    <property type="molecule type" value="Genomic_DNA"/>
</dbReference>
<keyword evidence="1" id="KW-0677">Repeat</keyword>
<evidence type="ECO:0000256" key="2">
    <source>
        <dbReference type="ARBA" id="ARBA00023043"/>
    </source>
</evidence>
<dbReference type="PANTHER" id="PTHR24171">
    <property type="entry name" value="ANKYRIN REPEAT DOMAIN-CONTAINING PROTEIN 39-RELATED"/>
    <property type="match status" value="1"/>
</dbReference>
<feature type="repeat" description="ANK" evidence="3">
    <location>
        <begin position="160"/>
        <end position="193"/>
    </location>
</feature>
<keyword evidence="5" id="KW-1185">Reference proteome</keyword>
<dbReference type="GeneID" id="34589723"/>
<dbReference type="OrthoDB" id="426293at2759"/>
<dbReference type="PROSITE" id="PS50088">
    <property type="entry name" value="ANK_REPEAT"/>
    <property type="match status" value="3"/>
</dbReference>
<dbReference type="SMART" id="SM00248">
    <property type="entry name" value="ANK"/>
    <property type="match status" value="5"/>
</dbReference>
<dbReference type="AlphaFoldDB" id="A0A178CZZ1"/>
<evidence type="ECO:0000256" key="3">
    <source>
        <dbReference type="PROSITE-ProRule" id="PRU00023"/>
    </source>
</evidence>
<reference evidence="4 5" key="1">
    <citation type="submission" date="2016-03" db="EMBL/GenBank/DDBJ databases">
        <title>The draft genome sequence of Fonsecaea nubica causative agent of cutaneous subcutaneous infection in human host.</title>
        <authorList>
            <person name="Costa F."/>
            <person name="Sybren D.H."/>
            <person name="Raittz R.T."/>
            <person name="Weiss V.A."/>
            <person name="Leao A.C."/>
            <person name="Gomes R."/>
            <person name="De Souza E.M."/>
            <person name="Pedrosa F.O."/>
            <person name="Steffens M.B."/>
            <person name="Bombassaro A."/>
            <person name="Tadra-Sfeir M.Z."/>
            <person name="Moreno L.F."/>
            <person name="Najafzadeh M.J."/>
            <person name="Felipe M.S."/>
            <person name="Teixeira M."/>
            <person name="Sun J."/>
            <person name="Xi L."/>
            <person name="Castro M.A."/>
            <person name="Vicente V.A."/>
        </authorList>
    </citation>
    <scope>NUCLEOTIDE SEQUENCE [LARGE SCALE GENOMIC DNA]</scope>
    <source>
        <strain evidence="4 5">CBS 269.64</strain>
    </source>
</reference>
<dbReference type="InterPro" id="IPR002110">
    <property type="entry name" value="Ankyrin_rpt"/>
</dbReference>
<dbReference type="RefSeq" id="XP_022499477.1">
    <property type="nucleotide sequence ID" value="XM_022644599.1"/>
</dbReference>
<name>A0A178CZZ1_9EURO</name>
<dbReference type="Pfam" id="PF00023">
    <property type="entry name" value="Ank"/>
    <property type="match status" value="1"/>
</dbReference>
<evidence type="ECO:0000313" key="5">
    <source>
        <dbReference type="Proteomes" id="UP000185904"/>
    </source>
</evidence>
<comment type="caution">
    <text evidence="4">The sequence shown here is derived from an EMBL/GenBank/DDBJ whole genome shotgun (WGS) entry which is preliminary data.</text>
</comment>
<sequence length="257" mass="28572">MWSAQPTPLTEAVASGDVEKVKSLLGRPAANDIHDFTVQDKFYAMRTAVERDYLWIVSLLLSKGVKPCPFDFCTVVKNLSYPILELMLNTGFDINAAYQKEYPPFWRDAFSDLELVRWLVEHGADPNAPTMFGLTPFTIAVQCASFETIKLLLELGASVQHGYPLHSAVWNNREEEIIELLLNSGASPSTIEFEGQPQAYADSVTGVGTPLHVAYLAGNHKLVQLLLEHGADPKIRDTRGRRPAEIYKIKGHLTASM</sequence>
<dbReference type="PANTHER" id="PTHR24171:SF9">
    <property type="entry name" value="ANKYRIN REPEAT DOMAIN-CONTAINING PROTEIN 39"/>
    <property type="match status" value="1"/>
</dbReference>
<feature type="repeat" description="ANK" evidence="3">
    <location>
        <begin position="209"/>
        <end position="238"/>
    </location>
</feature>
<proteinExistence type="predicted"/>